<evidence type="ECO:0000256" key="5">
    <source>
        <dbReference type="ARBA" id="ARBA00022553"/>
    </source>
</evidence>
<dbReference type="SMART" id="SM00388">
    <property type="entry name" value="HisKA"/>
    <property type="match status" value="1"/>
</dbReference>
<dbReference type="PRINTS" id="PR00344">
    <property type="entry name" value="BCTRLSENSOR"/>
</dbReference>
<evidence type="ECO:0000259" key="12">
    <source>
        <dbReference type="PROSITE" id="PS50109"/>
    </source>
</evidence>
<evidence type="ECO:0000256" key="1">
    <source>
        <dbReference type="ARBA" id="ARBA00000085"/>
    </source>
</evidence>
<keyword evidence="8 13" id="KW-0418">Kinase</keyword>
<dbReference type="InterPro" id="IPR003594">
    <property type="entry name" value="HATPase_dom"/>
</dbReference>
<reference evidence="13 14" key="1">
    <citation type="submission" date="2020-01" db="EMBL/GenBank/DDBJ databases">
        <authorList>
            <person name="Chen S."/>
        </authorList>
    </citation>
    <scope>NUCLEOTIDE SEQUENCE [LARGE SCALE GENOMIC DNA]</scope>
    <source>
        <strain evidence="13 14">GS-10</strain>
    </source>
</reference>
<keyword evidence="4" id="KW-1003">Cell membrane</keyword>
<dbReference type="RefSeq" id="WP_160971639.1">
    <property type="nucleotide sequence ID" value="NZ_WWEN01000001.1"/>
</dbReference>
<keyword evidence="11" id="KW-0472">Membrane</keyword>
<dbReference type="Pfam" id="PF00512">
    <property type="entry name" value="HisKA"/>
    <property type="match status" value="1"/>
</dbReference>
<dbReference type="SMART" id="SM00387">
    <property type="entry name" value="HATPase_c"/>
    <property type="match status" value="1"/>
</dbReference>
<gene>
    <name evidence="13" type="ORF">GR167_01340</name>
</gene>
<evidence type="ECO:0000313" key="13">
    <source>
        <dbReference type="EMBL" id="MYM53932.1"/>
    </source>
</evidence>
<keyword evidence="6" id="KW-0808">Transferase</keyword>
<dbReference type="InterPro" id="IPR004358">
    <property type="entry name" value="Sig_transdc_His_kin-like_C"/>
</dbReference>
<dbReference type="GO" id="GO:0016036">
    <property type="term" value="P:cellular response to phosphate starvation"/>
    <property type="evidence" value="ECO:0007669"/>
    <property type="project" value="TreeGrafter"/>
</dbReference>
<name>A0A6L8LJP7_9RHOB</name>
<dbReference type="EC" id="2.7.13.3" evidence="3"/>
<keyword evidence="10" id="KW-0902">Two-component regulatory system</keyword>
<dbReference type="PANTHER" id="PTHR45453">
    <property type="entry name" value="PHOSPHATE REGULON SENSOR PROTEIN PHOR"/>
    <property type="match status" value="1"/>
</dbReference>
<evidence type="ECO:0000256" key="3">
    <source>
        <dbReference type="ARBA" id="ARBA00012438"/>
    </source>
</evidence>
<dbReference type="FunFam" id="3.30.565.10:FF:000006">
    <property type="entry name" value="Sensor histidine kinase WalK"/>
    <property type="match status" value="1"/>
</dbReference>
<evidence type="ECO:0000256" key="9">
    <source>
        <dbReference type="ARBA" id="ARBA00022840"/>
    </source>
</evidence>
<dbReference type="PROSITE" id="PS50109">
    <property type="entry name" value="HIS_KIN"/>
    <property type="match status" value="1"/>
</dbReference>
<dbReference type="Proteomes" id="UP000479043">
    <property type="component" value="Unassembled WGS sequence"/>
</dbReference>
<dbReference type="PANTHER" id="PTHR45453:SF1">
    <property type="entry name" value="PHOSPHATE REGULON SENSOR PROTEIN PHOR"/>
    <property type="match status" value="1"/>
</dbReference>
<dbReference type="SUPFAM" id="SSF55785">
    <property type="entry name" value="PYP-like sensor domain (PAS domain)"/>
    <property type="match status" value="1"/>
</dbReference>
<dbReference type="Gene3D" id="3.30.450.20">
    <property type="entry name" value="PAS domain"/>
    <property type="match status" value="1"/>
</dbReference>
<dbReference type="InterPro" id="IPR036097">
    <property type="entry name" value="HisK_dim/P_sf"/>
</dbReference>
<dbReference type="FunFam" id="1.10.287.130:FF:000008">
    <property type="entry name" value="Two-component sensor histidine kinase"/>
    <property type="match status" value="1"/>
</dbReference>
<comment type="catalytic activity">
    <reaction evidence="1">
        <text>ATP + protein L-histidine = ADP + protein N-phospho-L-histidine.</text>
        <dbReference type="EC" id="2.7.13.3"/>
    </reaction>
</comment>
<evidence type="ECO:0000256" key="10">
    <source>
        <dbReference type="ARBA" id="ARBA00023012"/>
    </source>
</evidence>
<dbReference type="SUPFAM" id="SSF47384">
    <property type="entry name" value="Homodimeric domain of signal transducing histidine kinase"/>
    <property type="match status" value="1"/>
</dbReference>
<keyword evidence="14" id="KW-1185">Reference proteome</keyword>
<dbReference type="GO" id="GO:0005524">
    <property type="term" value="F:ATP binding"/>
    <property type="evidence" value="ECO:0007669"/>
    <property type="project" value="UniProtKB-KW"/>
</dbReference>
<dbReference type="CDD" id="cd00082">
    <property type="entry name" value="HisKA"/>
    <property type="match status" value="1"/>
</dbReference>
<evidence type="ECO:0000256" key="11">
    <source>
        <dbReference type="ARBA" id="ARBA00023136"/>
    </source>
</evidence>
<dbReference type="Gene3D" id="3.30.565.10">
    <property type="entry name" value="Histidine kinase-like ATPase, C-terminal domain"/>
    <property type="match status" value="1"/>
</dbReference>
<comment type="caution">
    <text evidence="13">The sequence shown here is derived from an EMBL/GenBank/DDBJ whole genome shotgun (WGS) entry which is preliminary data.</text>
</comment>
<dbReference type="GO" id="GO:0005886">
    <property type="term" value="C:plasma membrane"/>
    <property type="evidence" value="ECO:0007669"/>
    <property type="project" value="UniProtKB-SubCell"/>
</dbReference>
<evidence type="ECO:0000256" key="7">
    <source>
        <dbReference type="ARBA" id="ARBA00022741"/>
    </source>
</evidence>
<dbReference type="AlphaFoldDB" id="A0A6L8LJP7"/>
<dbReference type="InterPro" id="IPR005467">
    <property type="entry name" value="His_kinase_dom"/>
</dbReference>
<evidence type="ECO:0000313" key="14">
    <source>
        <dbReference type="Proteomes" id="UP000479043"/>
    </source>
</evidence>
<proteinExistence type="predicted"/>
<dbReference type="GO" id="GO:0004721">
    <property type="term" value="F:phosphoprotein phosphatase activity"/>
    <property type="evidence" value="ECO:0007669"/>
    <property type="project" value="TreeGrafter"/>
</dbReference>
<keyword evidence="5" id="KW-0597">Phosphoprotein</keyword>
<feature type="domain" description="Histidine kinase" evidence="12">
    <location>
        <begin position="122"/>
        <end position="347"/>
    </location>
</feature>
<comment type="subcellular location">
    <subcellularLocation>
        <location evidence="2">Cell membrane</location>
    </subcellularLocation>
</comment>
<dbReference type="GO" id="GO:0000155">
    <property type="term" value="F:phosphorelay sensor kinase activity"/>
    <property type="evidence" value="ECO:0007669"/>
    <property type="project" value="InterPro"/>
</dbReference>
<accession>A0A6L8LJP7</accession>
<dbReference type="Gene3D" id="1.10.287.130">
    <property type="match status" value="1"/>
</dbReference>
<keyword evidence="9" id="KW-0067">ATP-binding</keyword>
<evidence type="ECO:0000256" key="6">
    <source>
        <dbReference type="ARBA" id="ARBA00022679"/>
    </source>
</evidence>
<keyword evidence="7" id="KW-0547">Nucleotide-binding</keyword>
<organism evidence="13 14">
    <name type="scientific">Thalassovita mangrovi</name>
    <dbReference type="NCBI Taxonomy" id="2692236"/>
    <lineage>
        <taxon>Bacteria</taxon>
        <taxon>Pseudomonadati</taxon>
        <taxon>Pseudomonadota</taxon>
        <taxon>Alphaproteobacteria</taxon>
        <taxon>Rhodobacterales</taxon>
        <taxon>Roseobacteraceae</taxon>
        <taxon>Thalassovita</taxon>
    </lineage>
</organism>
<dbReference type="InterPro" id="IPR036890">
    <property type="entry name" value="HATPase_C_sf"/>
</dbReference>
<dbReference type="Pfam" id="PF02518">
    <property type="entry name" value="HATPase_c"/>
    <property type="match status" value="1"/>
</dbReference>
<dbReference type="InterPro" id="IPR050351">
    <property type="entry name" value="BphY/WalK/GraS-like"/>
</dbReference>
<dbReference type="EMBL" id="WWEN01000001">
    <property type="protein sequence ID" value="MYM53932.1"/>
    <property type="molecule type" value="Genomic_DNA"/>
</dbReference>
<dbReference type="SUPFAM" id="SSF55874">
    <property type="entry name" value="ATPase domain of HSP90 chaperone/DNA topoisomerase II/histidine kinase"/>
    <property type="match status" value="1"/>
</dbReference>
<dbReference type="InterPro" id="IPR003661">
    <property type="entry name" value="HisK_dim/P_dom"/>
</dbReference>
<protein>
    <recommendedName>
        <fullName evidence="3">histidine kinase</fullName>
        <ecNumber evidence="3">2.7.13.3</ecNumber>
    </recommendedName>
</protein>
<sequence length="347" mass="38223">MTQDAIQGLIDALPLPTLMVTQGDRIVGANARAEKLLGQGLAGRHLVTVLRHPSVLDAIEACATSRKPKTTRYLTSADRNEMTYQVHCGYIDLAEGHGVLVSFEDITHVEAISQMRRDFVANVSHELRTPLTALMGFIETLQGPASKDPAAQERFLGIMMNEAGRMNRLVSDLLSLSQVESEERIRPSQSTDLTELIGSTLRRIAPVAEKSRVTLQDELPSTPVLVPGDEDQLRQVFTNLIENAIKYGGTDQTVTVRLTQMQRDPALRGPGVRVEVRDTGSGIDQVHLPRLTERFYRVDSHRSREMGGTGLGLAIVKHIVNRHRGRLKIESTAGEGSRFTVILPALD</sequence>
<evidence type="ECO:0000256" key="2">
    <source>
        <dbReference type="ARBA" id="ARBA00004236"/>
    </source>
</evidence>
<dbReference type="InterPro" id="IPR035965">
    <property type="entry name" value="PAS-like_dom_sf"/>
</dbReference>
<evidence type="ECO:0000256" key="8">
    <source>
        <dbReference type="ARBA" id="ARBA00022777"/>
    </source>
</evidence>
<evidence type="ECO:0000256" key="4">
    <source>
        <dbReference type="ARBA" id="ARBA00022475"/>
    </source>
</evidence>